<organism evidence="15 16">
    <name type="scientific">Halanaerobacter jeridensis</name>
    <dbReference type="NCBI Taxonomy" id="706427"/>
    <lineage>
        <taxon>Bacteria</taxon>
        <taxon>Bacillati</taxon>
        <taxon>Bacillota</taxon>
        <taxon>Clostridia</taxon>
        <taxon>Halanaerobiales</taxon>
        <taxon>Halobacteroidaceae</taxon>
        <taxon>Halanaerobacter</taxon>
    </lineage>
</organism>
<dbReference type="PANTHER" id="PTHR21248:SF22">
    <property type="entry name" value="PHOSPHOLIPASE D"/>
    <property type="match status" value="1"/>
</dbReference>
<evidence type="ECO:0000256" key="5">
    <source>
        <dbReference type="ARBA" id="ARBA00022692"/>
    </source>
</evidence>
<evidence type="ECO:0000256" key="2">
    <source>
        <dbReference type="ARBA" id="ARBA00022475"/>
    </source>
</evidence>
<dbReference type="PROSITE" id="PS50035">
    <property type="entry name" value="PLD"/>
    <property type="match status" value="2"/>
</dbReference>
<dbReference type="AlphaFoldDB" id="A0A939BNU5"/>
<evidence type="ECO:0000256" key="12">
    <source>
        <dbReference type="NCBIfam" id="TIGR04265"/>
    </source>
</evidence>
<comment type="subcellular location">
    <subcellularLocation>
        <location evidence="1">Cell membrane</location>
        <topology evidence="1">Multi-pass membrane protein</topology>
    </subcellularLocation>
</comment>
<gene>
    <name evidence="15" type="ORF">JOC47_000923</name>
</gene>
<dbReference type="Proteomes" id="UP000774000">
    <property type="component" value="Unassembled WGS sequence"/>
</dbReference>
<evidence type="ECO:0000256" key="4">
    <source>
        <dbReference type="ARBA" id="ARBA00022679"/>
    </source>
</evidence>
<keyword evidence="10" id="KW-0594">Phospholipid biosynthesis</keyword>
<dbReference type="GO" id="GO:0005886">
    <property type="term" value="C:plasma membrane"/>
    <property type="evidence" value="ECO:0007669"/>
    <property type="project" value="UniProtKB-SubCell"/>
</dbReference>
<dbReference type="NCBIfam" id="TIGR04265">
    <property type="entry name" value="bac_cardiolipin"/>
    <property type="match status" value="1"/>
</dbReference>
<reference evidence="15" key="1">
    <citation type="submission" date="2021-01" db="EMBL/GenBank/DDBJ databases">
        <title>Genomic Encyclopedia of Type Strains, Phase IV (KMG-IV): sequencing the most valuable type-strain genomes for metagenomic binning, comparative biology and taxonomic classification.</title>
        <authorList>
            <person name="Goeker M."/>
        </authorList>
    </citation>
    <scope>NUCLEOTIDE SEQUENCE</scope>
    <source>
        <strain evidence="15">DSM 23230</strain>
    </source>
</reference>
<dbReference type="SUPFAM" id="SSF56024">
    <property type="entry name" value="Phospholipase D/nuclease"/>
    <property type="match status" value="2"/>
</dbReference>
<evidence type="ECO:0000256" key="10">
    <source>
        <dbReference type="ARBA" id="ARBA00023209"/>
    </source>
</evidence>
<evidence type="ECO:0000256" key="11">
    <source>
        <dbReference type="ARBA" id="ARBA00023264"/>
    </source>
</evidence>
<feature type="transmembrane region" description="Helical" evidence="13">
    <location>
        <begin position="68"/>
        <end position="86"/>
    </location>
</feature>
<dbReference type="CDD" id="cd09160">
    <property type="entry name" value="PLDc_SMU_988_like_2"/>
    <property type="match status" value="1"/>
</dbReference>
<dbReference type="SMART" id="SM00155">
    <property type="entry name" value="PLDc"/>
    <property type="match status" value="2"/>
</dbReference>
<dbReference type="Gene3D" id="3.30.870.10">
    <property type="entry name" value="Endonuclease Chain A"/>
    <property type="match status" value="2"/>
</dbReference>
<feature type="transmembrane region" description="Helical" evidence="13">
    <location>
        <begin position="12"/>
        <end position="31"/>
    </location>
</feature>
<accession>A0A939BNU5</accession>
<dbReference type="InterPro" id="IPR001736">
    <property type="entry name" value="PLipase_D/transphosphatidylase"/>
</dbReference>
<evidence type="ECO:0000259" key="14">
    <source>
        <dbReference type="PROSITE" id="PS50035"/>
    </source>
</evidence>
<keyword evidence="9 13" id="KW-0472">Membrane</keyword>
<name>A0A939BNU5_9FIRM</name>
<comment type="caution">
    <text evidence="15">The sequence shown here is derived from an EMBL/GenBank/DDBJ whole genome shotgun (WGS) entry which is preliminary data.</text>
</comment>
<dbReference type="Pfam" id="PF13396">
    <property type="entry name" value="PLDc_N"/>
    <property type="match status" value="1"/>
</dbReference>
<sequence>MKFIKNVLFRRSTFLAVAILAQIVILIGVIAKFNDYFVFFYMVSTVLSIIIVGIILNNDMHPVYKLAWIIPILLFPVFGGVFYLLFGGSKLGKRSKKKLKSITEETENLLDKRDSILEEIKSKNKFAAQQARYIQNYAKYPPYYNTESRYLKSGEEHFKELKKQLRKAEKYIFLEYFIIAEGEMWDTILDILIEKAESGVEVRLIYDDLGCLQTLPYKYQEKLKKLGIKVAIFNPLFPILSIKHNNRDHRKIVVIDGETAFTGGINLADEYINKIDRFGHWKDSGIMLQGAAVWNMTVMFLSMWQHLTGVEENINEYKADIPSAQKSKKDGYIQPFADSPLDNEAVGEMVYLNLITKAEDYIYITTPYLILDNEMITALTSAAKAGVDVRIITPHIPDKWYVHLVTRSYYEILMASGVKVYEYQPGFIHSKTYVADDNYGGVGTINMDYRSLFLHFECGVWLYKCSTIQDMKDDFETTLEKCKKITKEDLEEQKWYKSLVGSVLRVFAPLM</sequence>
<dbReference type="GO" id="GO:0032049">
    <property type="term" value="P:cardiolipin biosynthetic process"/>
    <property type="evidence" value="ECO:0007669"/>
    <property type="project" value="UniProtKB-UniRule"/>
</dbReference>
<dbReference type="GO" id="GO:0008808">
    <property type="term" value="F:cardiolipin synthase activity"/>
    <property type="evidence" value="ECO:0007669"/>
    <property type="project" value="UniProtKB-UniRule"/>
</dbReference>
<evidence type="ECO:0000256" key="1">
    <source>
        <dbReference type="ARBA" id="ARBA00004651"/>
    </source>
</evidence>
<dbReference type="PANTHER" id="PTHR21248">
    <property type="entry name" value="CARDIOLIPIN SYNTHASE"/>
    <property type="match status" value="1"/>
</dbReference>
<feature type="domain" description="PLD phosphodiesterase" evidence="14">
    <location>
        <begin position="244"/>
        <end position="271"/>
    </location>
</feature>
<dbReference type="InterPro" id="IPR022924">
    <property type="entry name" value="Cardiolipin_synthase"/>
</dbReference>
<keyword evidence="11" id="KW-1208">Phospholipid metabolism</keyword>
<dbReference type="EMBL" id="JAFBDQ010000004">
    <property type="protein sequence ID" value="MBM7556087.1"/>
    <property type="molecule type" value="Genomic_DNA"/>
</dbReference>
<keyword evidence="8" id="KW-0443">Lipid metabolism</keyword>
<keyword evidence="5 13" id="KW-0812">Transmembrane</keyword>
<evidence type="ECO:0000256" key="13">
    <source>
        <dbReference type="SAM" id="Phobius"/>
    </source>
</evidence>
<keyword evidence="7 13" id="KW-1133">Transmembrane helix</keyword>
<dbReference type="CDD" id="cd09154">
    <property type="entry name" value="PLDc_SMU_988_like_1"/>
    <property type="match status" value="1"/>
</dbReference>
<keyword evidence="16" id="KW-1185">Reference proteome</keyword>
<keyword evidence="4 15" id="KW-0808">Transferase</keyword>
<evidence type="ECO:0000256" key="9">
    <source>
        <dbReference type="ARBA" id="ARBA00023136"/>
    </source>
</evidence>
<keyword evidence="6" id="KW-0677">Repeat</keyword>
<dbReference type="InterPro" id="IPR027379">
    <property type="entry name" value="CLS_N"/>
</dbReference>
<evidence type="ECO:0000313" key="16">
    <source>
        <dbReference type="Proteomes" id="UP000774000"/>
    </source>
</evidence>
<evidence type="ECO:0000256" key="8">
    <source>
        <dbReference type="ARBA" id="ARBA00023098"/>
    </source>
</evidence>
<dbReference type="InterPro" id="IPR025202">
    <property type="entry name" value="PLD-like_dom"/>
</dbReference>
<evidence type="ECO:0000256" key="3">
    <source>
        <dbReference type="ARBA" id="ARBA00022516"/>
    </source>
</evidence>
<dbReference type="Pfam" id="PF13091">
    <property type="entry name" value="PLDc_2"/>
    <property type="match status" value="2"/>
</dbReference>
<keyword evidence="2" id="KW-1003">Cell membrane</keyword>
<dbReference type="EC" id="2.7.8.-" evidence="12"/>
<protein>
    <recommendedName>
        <fullName evidence="12">Cardiolipin synthase</fullName>
        <ecNumber evidence="12">2.7.8.-</ecNumber>
    </recommendedName>
</protein>
<keyword evidence="3" id="KW-0444">Lipid biosynthesis</keyword>
<feature type="domain" description="PLD phosphodiesterase" evidence="14">
    <location>
        <begin position="424"/>
        <end position="451"/>
    </location>
</feature>
<evidence type="ECO:0000256" key="6">
    <source>
        <dbReference type="ARBA" id="ARBA00022737"/>
    </source>
</evidence>
<evidence type="ECO:0000313" key="15">
    <source>
        <dbReference type="EMBL" id="MBM7556087.1"/>
    </source>
</evidence>
<feature type="transmembrane region" description="Helical" evidence="13">
    <location>
        <begin position="37"/>
        <end position="56"/>
    </location>
</feature>
<proteinExistence type="predicted"/>
<evidence type="ECO:0000256" key="7">
    <source>
        <dbReference type="ARBA" id="ARBA00022989"/>
    </source>
</evidence>